<feature type="domain" description="CCAAT-binding factor" evidence="3">
    <location>
        <begin position="378"/>
        <end position="576"/>
    </location>
</feature>
<dbReference type="InterPro" id="IPR005612">
    <property type="entry name" value="CCAAT-binding_factor"/>
</dbReference>
<accession>A0A8S1C3Y1</accession>
<feature type="compositionally biased region" description="Acidic residues" evidence="2">
    <location>
        <begin position="673"/>
        <end position="686"/>
    </location>
</feature>
<evidence type="ECO:0000259" key="3">
    <source>
        <dbReference type="Pfam" id="PF03914"/>
    </source>
</evidence>
<reference evidence="4 5" key="1">
    <citation type="submission" date="2020-04" db="EMBL/GenBank/DDBJ databases">
        <authorList>
            <person name="Alioto T."/>
            <person name="Alioto T."/>
            <person name="Gomez Garrido J."/>
        </authorList>
    </citation>
    <scope>NUCLEOTIDE SEQUENCE [LARGE SCALE GENOMIC DNA]</scope>
</reference>
<evidence type="ECO:0000256" key="2">
    <source>
        <dbReference type="SAM" id="MobiDB-lite"/>
    </source>
</evidence>
<proteinExistence type="inferred from homology"/>
<dbReference type="Gene3D" id="1.25.10.10">
    <property type="entry name" value="Leucine-rich Repeat Variant"/>
    <property type="match status" value="1"/>
</dbReference>
<dbReference type="InterPro" id="IPR040155">
    <property type="entry name" value="CEBPZ/Mak21-like"/>
</dbReference>
<dbReference type="InterPro" id="IPR011989">
    <property type="entry name" value="ARM-like"/>
</dbReference>
<name>A0A8S1C3Y1_9INSE</name>
<dbReference type="OrthoDB" id="28947at2759"/>
<feature type="region of interest" description="Disordered" evidence="2">
    <location>
        <begin position="665"/>
        <end position="833"/>
    </location>
</feature>
<gene>
    <name evidence="4" type="ORF">CLODIP_2_CD01801</name>
</gene>
<comment type="similarity">
    <text evidence="1">Belongs to the CBF/MAK21 family.</text>
</comment>
<feature type="compositionally biased region" description="Basic and acidic residues" evidence="2">
    <location>
        <begin position="687"/>
        <end position="699"/>
    </location>
</feature>
<dbReference type="AlphaFoldDB" id="A0A8S1C3Y1"/>
<evidence type="ECO:0000313" key="5">
    <source>
        <dbReference type="Proteomes" id="UP000494165"/>
    </source>
</evidence>
<sequence>MFSTCLTSTLKLNRLASTIKMKSNQYNRFGHPTDEPLKWYHTEPNVETSNDVSELDHNLLYKYCKVAENLLAEEVLKYNNKQHGNNRYQHNWMKTIMSKGTLADKVAAQIVQVQNSPIHSLALINNLTSMVKVGKKKECLQVMENLVELWLNDLLVPDRKLVPFSARPLHVLEQLDQALQHKCFVHWWFEGKLKELYIAFIKALEVISKDSIESIKGKAIGCMSKLLAANAEQEQILLAQLVNKLGDPHQEVASKAIHYLQLVLRKHPNMQPVVLEEVEKMIFRPNIQPKAQYYSVCFLIQFHLSLEDKNLASSMINLYFCLFKACIKKGELDSKMMQNLLSGVKRAFPYAKDSFSDTLADHVDTLHKLVHVSSFGVALHALCLLHQVAQASSSIEDRFYSALYKKMLDPEALKTKHLALFLNIVYKSLKNDCKPARVQAYVKRLLQLALSAHSNLACSILYLISQVICRNRDQIILELKAEESSTVKFEEDDDEEEKYTDVKLDEDEETVKPEMTKLSGSWSWVEYKQGRTLRNSDPNEYEPFSRNPLFSKAEKVGLRELALLANHYHPTVALFAQNLLDKEIIKYSGDILVDFSSARFLDRFSFKNPKKEAQKGPVFSRTSQYQPKGVRSLRIDSTRFLNISEEQIPKEDLFMYQYMQKKMQAMAEKKEEEEKDESDNESVNSEEFEKMLFGNRKDLDDDDDEVEEDEEIDERSLDFEHDVAEAEKSSKGKKKKKRQVLHEDDDDEDGDFSDDEGLPSDFASAEEFAEMLQNAGIDDDAAGSHAVSNADNSHAKQLKWEQNRERGRWGGGGNKRKAKGPMNMGKGKKRKTK</sequence>
<dbReference type="SUPFAM" id="SSF48371">
    <property type="entry name" value="ARM repeat"/>
    <property type="match status" value="1"/>
</dbReference>
<feature type="compositionally biased region" description="Basic and acidic residues" evidence="2">
    <location>
        <begin position="798"/>
        <end position="808"/>
    </location>
</feature>
<dbReference type="EMBL" id="CADEPI010000007">
    <property type="protein sequence ID" value="CAB3361987.1"/>
    <property type="molecule type" value="Genomic_DNA"/>
</dbReference>
<keyword evidence="5" id="KW-1185">Reference proteome</keyword>
<dbReference type="PANTHER" id="PTHR12048:SF0">
    <property type="entry name" value="CCAAT_ENHANCER-BINDING PROTEIN ZETA"/>
    <property type="match status" value="1"/>
</dbReference>
<dbReference type="GO" id="GO:0005634">
    <property type="term" value="C:nucleus"/>
    <property type="evidence" value="ECO:0007669"/>
    <property type="project" value="UniProtKB-ARBA"/>
</dbReference>
<comment type="caution">
    <text evidence="4">The sequence shown here is derived from an EMBL/GenBank/DDBJ whole genome shotgun (WGS) entry which is preliminary data.</text>
</comment>
<evidence type="ECO:0000313" key="4">
    <source>
        <dbReference type="EMBL" id="CAB3361987.1"/>
    </source>
</evidence>
<feature type="compositionally biased region" description="Basic and acidic residues" evidence="2">
    <location>
        <begin position="714"/>
        <end position="730"/>
    </location>
</feature>
<dbReference type="InterPro" id="IPR016024">
    <property type="entry name" value="ARM-type_fold"/>
</dbReference>
<feature type="compositionally biased region" description="Acidic residues" evidence="2">
    <location>
        <begin position="743"/>
        <end position="758"/>
    </location>
</feature>
<organism evidence="4 5">
    <name type="scientific">Cloeon dipterum</name>
    <dbReference type="NCBI Taxonomy" id="197152"/>
    <lineage>
        <taxon>Eukaryota</taxon>
        <taxon>Metazoa</taxon>
        <taxon>Ecdysozoa</taxon>
        <taxon>Arthropoda</taxon>
        <taxon>Hexapoda</taxon>
        <taxon>Insecta</taxon>
        <taxon>Pterygota</taxon>
        <taxon>Palaeoptera</taxon>
        <taxon>Ephemeroptera</taxon>
        <taxon>Pisciforma</taxon>
        <taxon>Baetidae</taxon>
        <taxon>Cloeon</taxon>
    </lineage>
</organism>
<dbReference type="PANTHER" id="PTHR12048">
    <property type="entry name" value="CCAAT-BINDING FACTOR-RELATED"/>
    <property type="match status" value="1"/>
</dbReference>
<feature type="compositionally biased region" description="Acidic residues" evidence="2">
    <location>
        <begin position="700"/>
        <end position="713"/>
    </location>
</feature>
<dbReference type="Proteomes" id="UP000494165">
    <property type="component" value="Unassembled WGS sequence"/>
</dbReference>
<dbReference type="Pfam" id="PF03914">
    <property type="entry name" value="CBF"/>
    <property type="match status" value="1"/>
</dbReference>
<evidence type="ECO:0000256" key="1">
    <source>
        <dbReference type="ARBA" id="ARBA00007797"/>
    </source>
</evidence>
<protein>
    <recommendedName>
        <fullName evidence="3">CCAAT-binding factor domain-containing protein</fullName>
    </recommendedName>
</protein>